<dbReference type="Pfam" id="PF01546">
    <property type="entry name" value="Peptidase_M20"/>
    <property type="match status" value="1"/>
</dbReference>
<dbReference type="Gene3D" id="3.40.630.10">
    <property type="entry name" value="Zn peptidases"/>
    <property type="match status" value="1"/>
</dbReference>
<accession>A0A1H9BPL9</accession>
<dbReference type="Gene3D" id="1.10.150.900">
    <property type="match status" value="1"/>
</dbReference>
<dbReference type="FunFam" id="3.40.630.10:FF:000027">
    <property type="entry name" value="N-fatty-acyl-amino acid synthase/hydrolase PM20D1"/>
    <property type="match status" value="1"/>
</dbReference>
<reference evidence="7 8" key="1">
    <citation type="submission" date="2016-10" db="EMBL/GenBank/DDBJ databases">
        <authorList>
            <person name="de Groot N.N."/>
        </authorList>
    </citation>
    <scope>NUCLEOTIDE SEQUENCE [LARGE SCALE GENOMIC DNA]</scope>
    <source>
        <strain evidence="7 8">DSM 25927</strain>
    </source>
</reference>
<protein>
    <submittedName>
        <fullName evidence="7">Carboxypeptidase PM20D1</fullName>
    </submittedName>
</protein>
<evidence type="ECO:0000256" key="2">
    <source>
        <dbReference type="ARBA" id="ARBA00022670"/>
    </source>
</evidence>
<dbReference type="GO" id="GO:0004180">
    <property type="term" value="F:carboxypeptidase activity"/>
    <property type="evidence" value="ECO:0007669"/>
    <property type="project" value="UniProtKB-KW"/>
</dbReference>
<dbReference type="Proteomes" id="UP000199233">
    <property type="component" value="Unassembled WGS sequence"/>
</dbReference>
<proteinExistence type="inferred from homology"/>
<dbReference type="EMBL" id="FOFS01000002">
    <property type="protein sequence ID" value="SEP90483.1"/>
    <property type="molecule type" value="Genomic_DNA"/>
</dbReference>
<feature type="domain" description="Peptidase M20 dimerisation" evidence="6">
    <location>
        <begin position="239"/>
        <end position="385"/>
    </location>
</feature>
<dbReference type="InterPro" id="IPR002933">
    <property type="entry name" value="Peptidase_M20"/>
</dbReference>
<keyword evidence="7" id="KW-0121">Carboxypeptidase</keyword>
<evidence type="ECO:0000256" key="4">
    <source>
        <dbReference type="ARBA" id="ARBA00022801"/>
    </source>
</evidence>
<keyword evidence="8" id="KW-1185">Reference proteome</keyword>
<dbReference type="Gene3D" id="3.30.70.360">
    <property type="match status" value="1"/>
</dbReference>
<dbReference type="PANTHER" id="PTHR45962">
    <property type="entry name" value="N-FATTY-ACYL-AMINO ACID SYNTHASE/HYDROLASE PM20D1"/>
    <property type="match status" value="1"/>
</dbReference>
<dbReference type="InterPro" id="IPR036264">
    <property type="entry name" value="Bact_exopeptidase_dim_dom"/>
</dbReference>
<keyword evidence="5" id="KW-0862">Zinc</keyword>
<gene>
    <name evidence="7" type="ORF">SAMN04488038_102161</name>
</gene>
<dbReference type="GO" id="GO:0046872">
    <property type="term" value="F:metal ion binding"/>
    <property type="evidence" value="ECO:0007669"/>
    <property type="project" value="UniProtKB-KW"/>
</dbReference>
<evidence type="ECO:0000259" key="6">
    <source>
        <dbReference type="Pfam" id="PF07687"/>
    </source>
</evidence>
<dbReference type="RefSeq" id="WP_093282074.1">
    <property type="nucleotide sequence ID" value="NZ_FOFS01000002.1"/>
</dbReference>
<dbReference type="PANTHER" id="PTHR45962:SF1">
    <property type="entry name" value="N-FATTY-ACYL-AMINO ACID SYNTHASE_HYDROLASE PM20D1"/>
    <property type="match status" value="1"/>
</dbReference>
<dbReference type="Pfam" id="PF07687">
    <property type="entry name" value="M20_dimer"/>
    <property type="match status" value="1"/>
</dbReference>
<dbReference type="OrthoDB" id="3665926at2"/>
<evidence type="ECO:0000256" key="5">
    <source>
        <dbReference type="ARBA" id="ARBA00022833"/>
    </source>
</evidence>
<sequence>MRLRRLLQAVLLALLLLGAVLAWNLWRLPLPVARSSAAPPLVLDEQALAQRLAQAIRIATVSEGDAPGHLQSARFAELQALLRRLYPRVHAQLKLETIGGSLLYTWPGRDAQARPALLAAHLDVVPADEDSLSRWTHAPFSGEIADGYIWGRGTLDDKSSALAWLEAAELLLAQDFVPAQTLYFAFGHDEEIDGSQGAQRIAALLRARGLRLEYVLDEGGVIGEGLIPGVQRPVATIMTAEKGYATFRLSTRGEGGHSSMPPAQTAVTQLIAALARLQQAPLPARLTPPVEGLLLGIAAEQPLPARLAIANRWLLGPLLLRQLQQSPVSNALVRSTLSTTVLQAGTQDNVIPAQAQALVNARLLPGERIADVQAHIRRAIADEGVRIELLPGASEASAHASAGDSPAYARIAAAVRQVFPDALVATGLLVGATDARHYEALADNRYNFMPARFGPEDLERMHGIDERIAIKAYADMVRYDLALLRAPLWP</sequence>
<dbReference type="AlphaFoldDB" id="A0A1H9BPL9"/>
<evidence type="ECO:0000313" key="7">
    <source>
        <dbReference type="EMBL" id="SEP90483.1"/>
    </source>
</evidence>
<keyword evidence="4" id="KW-0378">Hydrolase</keyword>
<dbReference type="STRING" id="489703.SAMN04488038_102161"/>
<dbReference type="SUPFAM" id="SSF55031">
    <property type="entry name" value="Bacterial exopeptidase dimerisation domain"/>
    <property type="match status" value="1"/>
</dbReference>
<comment type="similarity">
    <text evidence="1">Belongs to the peptidase M20A family.</text>
</comment>
<evidence type="ECO:0000313" key="8">
    <source>
        <dbReference type="Proteomes" id="UP000199233"/>
    </source>
</evidence>
<keyword evidence="3" id="KW-0479">Metal-binding</keyword>
<keyword evidence="2" id="KW-0645">Protease</keyword>
<evidence type="ECO:0000256" key="3">
    <source>
        <dbReference type="ARBA" id="ARBA00022723"/>
    </source>
</evidence>
<name>A0A1H9BPL9_9GAMM</name>
<evidence type="ECO:0000256" key="1">
    <source>
        <dbReference type="ARBA" id="ARBA00006247"/>
    </source>
</evidence>
<dbReference type="InterPro" id="IPR011650">
    <property type="entry name" value="Peptidase_M20_dimer"/>
</dbReference>
<dbReference type="GO" id="GO:0006508">
    <property type="term" value="P:proteolysis"/>
    <property type="evidence" value="ECO:0007669"/>
    <property type="project" value="UniProtKB-KW"/>
</dbReference>
<dbReference type="SUPFAM" id="SSF53187">
    <property type="entry name" value="Zn-dependent exopeptidases"/>
    <property type="match status" value="1"/>
</dbReference>
<organism evidence="7 8">
    <name type="scientific">Solimonas aquatica</name>
    <dbReference type="NCBI Taxonomy" id="489703"/>
    <lineage>
        <taxon>Bacteria</taxon>
        <taxon>Pseudomonadati</taxon>
        <taxon>Pseudomonadota</taxon>
        <taxon>Gammaproteobacteria</taxon>
        <taxon>Nevskiales</taxon>
        <taxon>Nevskiaceae</taxon>
        <taxon>Solimonas</taxon>
    </lineage>
</organism>
<dbReference type="InterPro" id="IPR047177">
    <property type="entry name" value="Pept_M20A"/>
</dbReference>